<dbReference type="OrthoDB" id="3269380at2759"/>
<keyword evidence="3" id="KW-0863">Zinc-finger</keyword>
<keyword evidence="4" id="KW-0862">Zinc</keyword>
<dbReference type="RefSeq" id="XP_012182884.1">
    <property type="nucleotide sequence ID" value="XM_012327494.1"/>
</dbReference>
<evidence type="ECO:0008006" key="8">
    <source>
        <dbReference type="Google" id="ProtNLM"/>
    </source>
</evidence>
<keyword evidence="7" id="KW-1185">Reference proteome</keyword>
<dbReference type="GO" id="GO:0005634">
    <property type="term" value="C:nucleus"/>
    <property type="evidence" value="ECO:0007669"/>
    <property type="project" value="TreeGrafter"/>
</dbReference>
<evidence type="ECO:0000256" key="3">
    <source>
        <dbReference type="ARBA" id="ARBA00022771"/>
    </source>
</evidence>
<feature type="region of interest" description="Disordered" evidence="5">
    <location>
        <begin position="163"/>
        <end position="197"/>
    </location>
</feature>
<evidence type="ECO:0000256" key="4">
    <source>
        <dbReference type="ARBA" id="ARBA00022833"/>
    </source>
</evidence>
<name>J4IAW1_9APHY</name>
<dbReference type="GeneID" id="24098512"/>
<dbReference type="HOGENOM" id="CLU_088658_0_0_1"/>
<proteinExistence type="predicted"/>
<dbReference type="GO" id="GO:0008270">
    <property type="term" value="F:zinc ion binding"/>
    <property type="evidence" value="ECO:0007669"/>
    <property type="project" value="UniProtKB-KW"/>
</dbReference>
<dbReference type="InterPro" id="IPR051580">
    <property type="entry name" value="ZnF-Chromatin_assoc"/>
</dbReference>
<protein>
    <recommendedName>
        <fullName evidence="8">C2H2-type domain-containing protein</fullName>
    </recommendedName>
</protein>
<evidence type="ECO:0000256" key="1">
    <source>
        <dbReference type="ARBA" id="ARBA00022723"/>
    </source>
</evidence>
<dbReference type="PANTHER" id="PTHR23057">
    <property type="entry name" value="JUXTAPOSED WITH ANOTHER ZINC FINGER PROTEIN 1"/>
    <property type="match status" value="1"/>
</dbReference>
<dbReference type="STRING" id="599839.J4IAW1"/>
<organism evidence="6 7">
    <name type="scientific">Fibroporia radiculosa</name>
    <dbReference type="NCBI Taxonomy" id="599839"/>
    <lineage>
        <taxon>Eukaryota</taxon>
        <taxon>Fungi</taxon>
        <taxon>Dikarya</taxon>
        <taxon>Basidiomycota</taxon>
        <taxon>Agaricomycotina</taxon>
        <taxon>Agaricomycetes</taxon>
        <taxon>Polyporales</taxon>
        <taxon>Fibroporiaceae</taxon>
        <taxon>Fibroporia</taxon>
    </lineage>
</organism>
<accession>J4IAW1</accession>
<dbReference type="Proteomes" id="UP000006352">
    <property type="component" value="Unassembled WGS sequence"/>
</dbReference>
<sequence length="232" mass="25093">MNWDDIFCTAESRSRSHSPPPFSQIECEFCSDFSCCGVVIADLHELLSHFEEYHVVALDQDDPLDPSQDSDAAAHGCTGIVPSYPQPNLPPPPTAVLGVLDSDASTAGLVSSGSSESHSEPSSPPREDPEWIPTRALPSLPSIQSTTVKPEGARVLITHNARNRVPKHPPAPKAQVLGTTHAHAPRLKKRAREKTYNCPRPGCSKSYRNPNGLDYHLAKGTCIIEPVPPPES</sequence>
<evidence type="ECO:0000313" key="6">
    <source>
        <dbReference type="EMBL" id="CCM03601.1"/>
    </source>
</evidence>
<dbReference type="PANTHER" id="PTHR23057:SF0">
    <property type="entry name" value="JUXTAPOSED WITH ANOTHER ZINC FINGER PROTEIN 1"/>
    <property type="match status" value="1"/>
</dbReference>
<evidence type="ECO:0000313" key="7">
    <source>
        <dbReference type="Proteomes" id="UP000006352"/>
    </source>
</evidence>
<keyword evidence="1" id="KW-0479">Metal-binding</keyword>
<feature type="compositionally biased region" description="Low complexity" evidence="5">
    <location>
        <begin position="65"/>
        <end position="74"/>
    </location>
</feature>
<gene>
    <name evidence="6" type="ORF">FIBRA_05739</name>
</gene>
<dbReference type="EMBL" id="HE797120">
    <property type="protein sequence ID" value="CCM03601.1"/>
    <property type="molecule type" value="Genomic_DNA"/>
</dbReference>
<feature type="compositionally biased region" description="Basic residues" evidence="5">
    <location>
        <begin position="183"/>
        <end position="192"/>
    </location>
</feature>
<reference evidence="6 7" key="1">
    <citation type="journal article" date="2012" name="Appl. Environ. Microbiol.">
        <title>Short-read sequencing for genomic analysis of the brown rot fungus Fibroporia radiculosa.</title>
        <authorList>
            <person name="Tang J.D."/>
            <person name="Perkins A.D."/>
            <person name="Sonstegard T.S."/>
            <person name="Schroeder S.G."/>
            <person name="Burgess S.C."/>
            <person name="Diehl S.V."/>
        </authorList>
    </citation>
    <scope>NUCLEOTIDE SEQUENCE [LARGE SCALE GENOMIC DNA]</scope>
    <source>
        <strain evidence="6 7">TFFH 294</strain>
    </source>
</reference>
<evidence type="ECO:0000256" key="5">
    <source>
        <dbReference type="SAM" id="MobiDB-lite"/>
    </source>
</evidence>
<dbReference type="InParanoid" id="J4IAW1"/>
<evidence type="ECO:0000256" key="2">
    <source>
        <dbReference type="ARBA" id="ARBA00022737"/>
    </source>
</evidence>
<feature type="compositionally biased region" description="Pro residues" evidence="5">
    <location>
        <begin position="84"/>
        <end position="94"/>
    </location>
</feature>
<feature type="region of interest" description="Disordered" evidence="5">
    <location>
        <begin position="61"/>
        <end position="144"/>
    </location>
</feature>
<keyword evidence="2" id="KW-0677">Repeat</keyword>
<dbReference type="AlphaFoldDB" id="J4IAW1"/>